<evidence type="ECO:0000256" key="7">
    <source>
        <dbReference type="ARBA" id="ARBA00022970"/>
    </source>
</evidence>
<dbReference type="GO" id="GO:0022857">
    <property type="term" value="F:transmembrane transporter activity"/>
    <property type="evidence" value="ECO:0007669"/>
    <property type="project" value="InterPro"/>
</dbReference>
<keyword evidence="5" id="KW-1003">Cell membrane</keyword>
<reference evidence="12 13" key="1">
    <citation type="submission" date="2010-10" db="EMBL/GenBank/DDBJ databases">
        <authorList>
            <consortium name="The Broad Institute Genome Sequencing Platform"/>
            <person name="Ward D."/>
            <person name="Earl A."/>
            <person name="Feldgarden M."/>
            <person name="Young S.K."/>
            <person name="Gargeya S."/>
            <person name="Zeng Q."/>
            <person name="Alvarado L."/>
            <person name="Berlin A."/>
            <person name="Bochicchio J."/>
            <person name="Chapman S.B."/>
            <person name="Chen Z."/>
            <person name="Freedman E."/>
            <person name="Gellesch M."/>
            <person name="Goldberg J."/>
            <person name="Griggs A."/>
            <person name="Gujja S."/>
            <person name="Heilman E."/>
            <person name="Heiman D."/>
            <person name="Howarth C."/>
            <person name="Mehta T."/>
            <person name="Neiman D."/>
            <person name="Pearson M."/>
            <person name="Roberts A."/>
            <person name="Saif S."/>
            <person name="Shea T."/>
            <person name="Shenoy N."/>
            <person name="Sisk P."/>
            <person name="Stolte C."/>
            <person name="Sykes S."/>
            <person name="White J."/>
            <person name="Yandava C."/>
            <person name="Allen-Vercoe E."/>
            <person name="Sibley C."/>
            <person name="Ambrose C.E."/>
            <person name="Strauss J."/>
            <person name="Daigneault M."/>
            <person name="Haas B."/>
            <person name="Nusbaum C."/>
            <person name="Birren B."/>
        </authorList>
    </citation>
    <scope>NUCLEOTIDE SEQUENCE [LARGE SCALE GENOMIC DNA]</scope>
    <source>
        <strain evidence="12 13">3_1_6</strain>
    </source>
</reference>
<dbReference type="InterPro" id="IPR035906">
    <property type="entry name" value="MetI-like_sf"/>
</dbReference>
<dbReference type="PANTHER" id="PTHR30614">
    <property type="entry name" value="MEMBRANE COMPONENT OF AMINO ACID ABC TRANSPORTER"/>
    <property type="match status" value="1"/>
</dbReference>
<evidence type="ECO:0000259" key="11">
    <source>
        <dbReference type="PROSITE" id="PS50928"/>
    </source>
</evidence>
<evidence type="ECO:0000256" key="2">
    <source>
        <dbReference type="ARBA" id="ARBA00004429"/>
    </source>
</evidence>
<evidence type="ECO:0000256" key="3">
    <source>
        <dbReference type="ARBA" id="ARBA00010072"/>
    </source>
</evidence>
<evidence type="ECO:0000256" key="1">
    <source>
        <dbReference type="ARBA" id="ARBA00003159"/>
    </source>
</evidence>
<evidence type="ECO:0000256" key="6">
    <source>
        <dbReference type="ARBA" id="ARBA00022692"/>
    </source>
</evidence>
<keyword evidence="8 10" id="KW-1133">Transmembrane helix</keyword>
<dbReference type="Pfam" id="PF00528">
    <property type="entry name" value="BPD_transp_1"/>
    <property type="match status" value="1"/>
</dbReference>
<keyword evidence="6 10" id="KW-0812">Transmembrane</keyword>
<keyword evidence="4 10" id="KW-0813">Transport</keyword>
<comment type="caution">
    <text evidence="12">The sequence shown here is derived from an EMBL/GenBank/DDBJ whole genome shotgun (WGS) entry which is preliminary data.</text>
</comment>
<dbReference type="eggNOG" id="COG0765">
    <property type="taxonomic scope" value="Bacteria"/>
</dbReference>
<proteinExistence type="inferred from homology"/>
<dbReference type="Proteomes" id="UP000006034">
    <property type="component" value="Unassembled WGS sequence"/>
</dbReference>
<feature type="transmembrane region" description="Helical" evidence="10">
    <location>
        <begin position="32"/>
        <end position="51"/>
    </location>
</feature>
<dbReference type="PROSITE" id="PS50928">
    <property type="entry name" value="ABC_TM1"/>
    <property type="match status" value="1"/>
</dbReference>
<dbReference type="InterPro" id="IPR043429">
    <property type="entry name" value="ArtM/GltK/GlnP/TcyL/YhdX-like"/>
</dbReference>
<dbReference type="OrthoDB" id="92598at2"/>
<dbReference type="InterPro" id="IPR010065">
    <property type="entry name" value="AA_ABC_transptr_permease_3TM"/>
</dbReference>
<sequence>MSRDPHPAEAGGVPRPRRRARIAGPWYHSPKAALSGLAVLIAWGLLLPGATPVGGGMSTLGSLSLFGYALFSIVGGIVFLSNRNLGRVLSSCAAVGLLLLWGWLFVRYSGADWSRLAYVFFNFEILGESGMKALAGGFMTTLEVGIIATLCAFWLGVFLTLVRFFENKVMTGFVKVYVDVFRALPTIVLVSLIHYGAPFIGIYLPLMVSGILTLTLNHSAFFSEILRSGVSAVGHGQLEAARSLGLGTFKTFRLIVFPQAFKTAMPPLTGQFVALLKETVICSVVGIPELLREALVVQSWTANPTPLIIATIGYLLLLVPLTRLSRYLEVRMSTVRQAC</sequence>
<feature type="transmembrane region" description="Helical" evidence="10">
    <location>
        <begin position="88"/>
        <end position="106"/>
    </location>
</feature>
<feature type="domain" description="ABC transmembrane type-1" evidence="11">
    <location>
        <begin position="138"/>
        <end position="325"/>
    </location>
</feature>
<dbReference type="SUPFAM" id="SSF161098">
    <property type="entry name" value="MetI-like"/>
    <property type="match status" value="1"/>
</dbReference>
<feature type="transmembrane region" description="Helical" evidence="10">
    <location>
        <begin position="144"/>
        <end position="164"/>
    </location>
</feature>
<dbReference type="NCBIfam" id="TIGR01726">
    <property type="entry name" value="HEQRo_perm_3TM"/>
    <property type="match status" value="1"/>
</dbReference>
<keyword evidence="7" id="KW-0029">Amino-acid transport</keyword>
<gene>
    <name evidence="12" type="ORF">HMPREF0179_03289</name>
</gene>
<name>E5YAR8_BILW3</name>
<dbReference type="PANTHER" id="PTHR30614:SF20">
    <property type="entry name" value="GLUTAMINE TRANSPORT SYSTEM PERMEASE PROTEIN GLNP"/>
    <property type="match status" value="1"/>
</dbReference>
<comment type="similarity">
    <text evidence="3">Belongs to the binding-protein-dependent transport system permease family. HisMQ subfamily.</text>
</comment>
<reference evidence="12 13" key="2">
    <citation type="submission" date="2013-04" db="EMBL/GenBank/DDBJ databases">
        <title>The Genome Sequence of Bilophila wadsworthia 3_1_6.</title>
        <authorList>
            <consortium name="The Broad Institute Genomics Platform"/>
            <person name="Earl A."/>
            <person name="Ward D."/>
            <person name="Feldgarden M."/>
            <person name="Gevers D."/>
            <person name="Sibley C."/>
            <person name="Strauss J."/>
            <person name="Allen-Vercoe E."/>
            <person name="Walker B."/>
            <person name="Young S."/>
            <person name="Zeng Q."/>
            <person name="Gargeya S."/>
            <person name="Fitzgerald M."/>
            <person name="Haas B."/>
            <person name="Abouelleil A."/>
            <person name="Allen A.W."/>
            <person name="Alvarado L."/>
            <person name="Arachchi H.M."/>
            <person name="Berlin A.M."/>
            <person name="Chapman S.B."/>
            <person name="Gainer-Dewar J."/>
            <person name="Goldberg J."/>
            <person name="Griggs A."/>
            <person name="Gujja S."/>
            <person name="Hansen M."/>
            <person name="Howarth C."/>
            <person name="Imamovic A."/>
            <person name="Ireland A."/>
            <person name="Larimer J."/>
            <person name="McCowan C."/>
            <person name="Murphy C."/>
            <person name="Pearson M."/>
            <person name="Poon T.W."/>
            <person name="Priest M."/>
            <person name="Roberts A."/>
            <person name="Saif S."/>
            <person name="Shea T."/>
            <person name="Sisk P."/>
            <person name="Sykes S."/>
            <person name="Wortman J."/>
            <person name="Nusbaum C."/>
            <person name="Birren B."/>
        </authorList>
    </citation>
    <scope>NUCLEOTIDE SEQUENCE [LARGE SCALE GENOMIC DNA]</scope>
    <source>
        <strain evidence="12 13">3_1_6</strain>
    </source>
</reference>
<dbReference type="HOGENOM" id="CLU_019602_4_0_7"/>
<keyword evidence="9 10" id="KW-0472">Membrane</keyword>
<evidence type="ECO:0000256" key="4">
    <source>
        <dbReference type="ARBA" id="ARBA00022448"/>
    </source>
</evidence>
<keyword evidence="13" id="KW-1185">Reference proteome</keyword>
<dbReference type="GO" id="GO:0043190">
    <property type="term" value="C:ATP-binding cassette (ABC) transporter complex"/>
    <property type="evidence" value="ECO:0007669"/>
    <property type="project" value="InterPro"/>
</dbReference>
<evidence type="ECO:0000256" key="5">
    <source>
        <dbReference type="ARBA" id="ARBA00022475"/>
    </source>
</evidence>
<evidence type="ECO:0000256" key="10">
    <source>
        <dbReference type="RuleBase" id="RU363032"/>
    </source>
</evidence>
<accession>E5YAR8</accession>
<evidence type="ECO:0000256" key="8">
    <source>
        <dbReference type="ARBA" id="ARBA00022989"/>
    </source>
</evidence>
<evidence type="ECO:0000313" key="13">
    <source>
        <dbReference type="Proteomes" id="UP000006034"/>
    </source>
</evidence>
<dbReference type="GeneID" id="78087597"/>
<dbReference type="InterPro" id="IPR000515">
    <property type="entry name" value="MetI-like"/>
</dbReference>
<feature type="transmembrane region" description="Helical" evidence="10">
    <location>
        <begin position="307"/>
        <end position="324"/>
    </location>
</feature>
<dbReference type="STRING" id="563192.HMPREF0179_03289"/>
<organism evidence="12 13">
    <name type="scientific">Bilophila wadsworthia (strain 3_1_6)</name>
    <dbReference type="NCBI Taxonomy" id="563192"/>
    <lineage>
        <taxon>Bacteria</taxon>
        <taxon>Pseudomonadati</taxon>
        <taxon>Thermodesulfobacteriota</taxon>
        <taxon>Desulfovibrionia</taxon>
        <taxon>Desulfovibrionales</taxon>
        <taxon>Desulfovibrionaceae</taxon>
        <taxon>Bilophila</taxon>
    </lineage>
</organism>
<feature type="transmembrane region" description="Helical" evidence="10">
    <location>
        <begin position="63"/>
        <end position="81"/>
    </location>
</feature>
<dbReference type="EMBL" id="ADCP02000005">
    <property type="protein sequence ID" value="EFV42892.1"/>
    <property type="molecule type" value="Genomic_DNA"/>
</dbReference>
<dbReference type="Gene3D" id="1.10.3720.10">
    <property type="entry name" value="MetI-like"/>
    <property type="match status" value="1"/>
</dbReference>
<comment type="subcellular location">
    <subcellularLocation>
        <location evidence="2">Cell inner membrane</location>
        <topology evidence="2">Multi-pass membrane protein</topology>
    </subcellularLocation>
    <subcellularLocation>
        <location evidence="10">Cell membrane</location>
        <topology evidence="10">Multi-pass membrane protein</topology>
    </subcellularLocation>
</comment>
<evidence type="ECO:0000256" key="9">
    <source>
        <dbReference type="ARBA" id="ARBA00023136"/>
    </source>
</evidence>
<dbReference type="AlphaFoldDB" id="E5YAR8"/>
<evidence type="ECO:0000313" key="12">
    <source>
        <dbReference type="EMBL" id="EFV42892.1"/>
    </source>
</evidence>
<dbReference type="RefSeq" id="WP_005029957.1">
    <property type="nucleotide sequence ID" value="NZ_KE150241.1"/>
</dbReference>
<comment type="function">
    <text evidence="1">Part of the binding-protein-dependent transport system for glutamine; probably responsible for the translocation of the substrate across the membrane.</text>
</comment>
<dbReference type="GO" id="GO:0006865">
    <property type="term" value="P:amino acid transport"/>
    <property type="evidence" value="ECO:0007669"/>
    <property type="project" value="UniProtKB-KW"/>
</dbReference>
<dbReference type="CDD" id="cd06261">
    <property type="entry name" value="TM_PBP2"/>
    <property type="match status" value="1"/>
</dbReference>
<protein>
    <submittedName>
        <fullName evidence="12">His/Glu/Gln/Arg/opine family amino ABC transporter, permease, 3-TM region</fullName>
    </submittedName>
</protein>